<name>Q65UU0_MANSM</name>
<keyword evidence="11" id="KW-1185">Reference proteome</keyword>
<evidence type="ECO:0000256" key="2">
    <source>
        <dbReference type="ARBA" id="ARBA00022448"/>
    </source>
</evidence>
<feature type="transmembrane region" description="Helical" evidence="8">
    <location>
        <begin position="70"/>
        <end position="88"/>
    </location>
</feature>
<evidence type="ECO:0000256" key="4">
    <source>
        <dbReference type="ARBA" id="ARBA00022989"/>
    </source>
</evidence>
<comment type="similarity">
    <text evidence="7">Belongs to the gtrA family.</text>
</comment>
<dbReference type="Pfam" id="PF04138">
    <property type="entry name" value="GtrA_DPMS_TM"/>
    <property type="match status" value="1"/>
</dbReference>
<evidence type="ECO:0000256" key="8">
    <source>
        <dbReference type="SAM" id="Phobius"/>
    </source>
</evidence>
<dbReference type="InterPro" id="IPR016480">
    <property type="entry name" value="Glc_translocase_bactprenl-link"/>
</dbReference>
<gene>
    <name evidence="10" type="ordered locus">MS0663</name>
</gene>
<dbReference type="AlphaFoldDB" id="Q65UU0"/>
<evidence type="ECO:0000256" key="5">
    <source>
        <dbReference type="ARBA" id="ARBA00023136"/>
    </source>
</evidence>
<feature type="transmembrane region" description="Helical" evidence="8">
    <location>
        <begin position="41"/>
        <end position="58"/>
    </location>
</feature>
<accession>Q65UU0</accession>
<dbReference type="PANTHER" id="PTHR38459:SF1">
    <property type="entry name" value="PROPHAGE BACTOPRENOL-LINKED GLUCOSE TRANSLOCASE HOMOLOG"/>
    <property type="match status" value="1"/>
</dbReference>
<dbReference type="GO" id="GO:0000271">
    <property type="term" value="P:polysaccharide biosynthetic process"/>
    <property type="evidence" value="ECO:0007669"/>
    <property type="project" value="InterPro"/>
</dbReference>
<keyword evidence="4 8" id="KW-1133">Transmembrane helix</keyword>
<evidence type="ECO:0000256" key="6">
    <source>
        <dbReference type="ARBA" id="ARBA00025595"/>
    </source>
</evidence>
<evidence type="ECO:0000256" key="7">
    <source>
        <dbReference type="PIRNR" id="PIRNR006298"/>
    </source>
</evidence>
<keyword evidence="2 7" id="KW-0813">Transport</keyword>
<protein>
    <recommendedName>
        <fullName evidence="7">Bactoprenol-linked glucose translocase</fullName>
    </recommendedName>
</protein>
<organism evidence="10 11">
    <name type="scientific">Mannheimia succiniciproducens (strain KCTC 0769BP / MBEL55E)</name>
    <dbReference type="NCBI Taxonomy" id="221988"/>
    <lineage>
        <taxon>Bacteria</taxon>
        <taxon>Pseudomonadati</taxon>
        <taxon>Pseudomonadota</taxon>
        <taxon>Gammaproteobacteria</taxon>
        <taxon>Pasteurellales</taxon>
        <taxon>Pasteurellaceae</taxon>
        <taxon>Basfia</taxon>
    </lineage>
</organism>
<keyword evidence="5 8" id="KW-0472">Membrane</keyword>
<reference evidence="10 11" key="1">
    <citation type="journal article" date="2004" name="Nat. Biotechnol.">
        <title>The genome sequence of the capnophilic rumen bacterium Mannheimia succiniciproducens.</title>
        <authorList>
            <person name="Hong S.H."/>
            <person name="Kim J.S."/>
            <person name="Lee S.Y."/>
            <person name="In Y.H."/>
            <person name="Choi S.S."/>
            <person name="Rih J.-K."/>
            <person name="Kim C.H."/>
            <person name="Jeong H."/>
            <person name="Hur C.G."/>
            <person name="Kim J.J."/>
        </authorList>
    </citation>
    <scope>NUCLEOTIDE SEQUENCE [LARGE SCALE GENOMIC DNA]</scope>
    <source>
        <strain evidence="11">KCTC 0769BP / MBEL55E</strain>
    </source>
</reference>
<proteinExistence type="inferred from homology"/>
<dbReference type="HOGENOM" id="CLU_141008_0_0_6"/>
<comment type="subcellular location">
    <subcellularLocation>
        <location evidence="1">Membrane</location>
        <topology evidence="1">Multi-pass membrane protein</topology>
    </subcellularLocation>
</comment>
<feature type="domain" description="GtrA/DPMS transmembrane" evidence="9">
    <location>
        <begin position="13"/>
        <end position="122"/>
    </location>
</feature>
<comment type="function">
    <text evidence="6 7">Involved in O antigen modification. Involved in the translocation of bactoprenol-linked glucose across the cytoplasmic membrane.</text>
</comment>
<dbReference type="InterPro" id="IPR051401">
    <property type="entry name" value="GtrA_CellWall_Glycosyl"/>
</dbReference>
<dbReference type="Proteomes" id="UP000000607">
    <property type="component" value="Chromosome"/>
</dbReference>
<keyword evidence="3 8" id="KW-0812">Transmembrane</keyword>
<evidence type="ECO:0000256" key="3">
    <source>
        <dbReference type="ARBA" id="ARBA00022692"/>
    </source>
</evidence>
<feature type="transmembrane region" description="Helical" evidence="8">
    <location>
        <begin position="94"/>
        <end position="116"/>
    </location>
</feature>
<dbReference type="KEGG" id="msu:MS0663"/>
<feature type="transmembrane region" description="Helical" evidence="8">
    <location>
        <begin position="12"/>
        <end position="35"/>
    </location>
</feature>
<dbReference type="PIRSF" id="PIRSF006298">
    <property type="entry name" value="GtrA_prd"/>
    <property type="match status" value="1"/>
</dbReference>
<sequence length="124" mass="14260">MMGRINMLQQFTRYFSVGIFNTLIHWLVFAFFYYVFSLDQANSNLIAFIVAVTFSFFMNAKFTFKQQVSSVKFVSYTCFMGLLSYATGLCADYFNFPAIITLIGFSVISLICGFLYSKFIVFKG</sequence>
<dbReference type="InterPro" id="IPR007267">
    <property type="entry name" value="GtrA_DPMS_TM"/>
</dbReference>
<evidence type="ECO:0000259" key="9">
    <source>
        <dbReference type="Pfam" id="PF04138"/>
    </source>
</evidence>
<evidence type="ECO:0000313" key="10">
    <source>
        <dbReference type="EMBL" id="AAU37270.1"/>
    </source>
</evidence>
<evidence type="ECO:0000256" key="1">
    <source>
        <dbReference type="ARBA" id="ARBA00004141"/>
    </source>
</evidence>
<dbReference type="GO" id="GO:0005886">
    <property type="term" value="C:plasma membrane"/>
    <property type="evidence" value="ECO:0007669"/>
    <property type="project" value="TreeGrafter"/>
</dbReference>
<dbReference type="PANTHER" id="PTHR38459">
    <property type="entry name" value="PROPHAGE BACTOPRENOL-LINKED GLUCOSE TRANSLOCASE HOMOLOG"/>
    <property type="match status" value="1"/>
</dbReference>
<dbReference type="EMBL" id="AE016827">
    <property type="protein sequence ID" value="AAU37270.1"/>
    <property type="molecule type" value="Genomic_DNA"/>
</dbReference>
<dbReference type="STRING" id="221988.MS0663"/>
<evidence type="ECO:0000313" key="11">
    <source>
        <dbReference type="Proteomes" id="UP000000607"/>
    </source>
</evidence>
<dbReference type="eggNOG" id="COG2246">
    <property type="taxonomic scope" value="Bacteria"/>
</dbReference>